<keyword evidence="3" id="KW-0732">Signal</keyword>
<evidence type="ECO:0000259" key="7">
    <source>
        <dbReference type="PROSITE" id="PS51779"/>
    </source>
</evidence>
<evidence type="ECO:0000256" key="6">
    <source>
        <dbReference type="SAM" id="MobiDB-lite"/>
    </source>
</evidence>
<dbReference type="Gene3D" id="2.40.160.50">
    <property type="entry name" value="membrane protein fhac: a member of the omp85/tpsb transporter family"/>
    <property type="match status" value="1"/>
</dbReference>
<dbReference type="AlphaFoldDB" id="I3ZJN9"/>
<feature type="compositionally biased region" description="Low complexity" evidence="6">
    <location>
        <begin position="22"/>
        <end position="61"/>
    </location>
</feature>
<dbReference type="KEGG" id="trs:Terro_3239"/>
<evidence type="ECO:0000256" key="1">
    <source>
        <dbReference type="ARBA" id="ARBA00004370"/>
    </source>
</evidence>
<dbReference type="GO" id="GO:0019867">
    <property type="term" value="C:outer membrane"/>
    <property type="evidence" value="ECO:0007669"/>
    <property type="project" value="InterPro"/>
</dbReference>
<dbReference type="Pfam" id="PF01103">
    <property type="entry name" value="Omp85"/>
    <property type="match status" value="1"/>
</dbReference>
<dbReference type="InterPro" id="IPR034746">
    <property type="entry name" value="POTRA"/>
</dbReference>
<dbReference type="InterPro" id="IPR000184">
    <property type="entry name" value="Bac_surfAg_D15"/>
</dbReference>
<dbReference type="HOGENOM" id="CLU_282519_0_0_0"/>
<evidence type="ECO:0000313" key="8">
    <source>
        <dbReference type="EMBL" id="AFL89457.1"/>
    </source>
</evidence>
<feature type="region of interest" description="Disordered" evidence="6">
    <location>
        <begin position="16"/>
        <end position="61"/>
    </location>
</feature>
<sequence>MLAAAIACTTALAHAQEPNGQPSSGANTPASATPTTQSTTPAAPATGEAKGSLTGAAGSVGSGVSTAGATSGVVAQTDAEQQAVKAAQVADSATSGLFALRGRKLTAINFDGVEYAEGDPLPGELGLKPGDTLDPAKIRAATRRLFLTGLYRDIQVRSSTGPDGGVTLTFDGRPRFFIGRVRIQGVKVERLMSLLESSTQLQPGLPFTNTQVKNGEDGIRQTLARNGYYQPLIHSSTEHLPDGKQVDVIYSINVGVKATVGKVTLTGDPGISVEEFRKRGKLKEVNKTLFVLKSKNKVTTDTTGNALTNLRQFYQKKERLEAAVALEKSEYASDRKQLDYTFRANQGPIVKVTIEGTKVSNARRKKLLPIYEESAVDNDLLNEGAHNIREFLQRQGYFDAEVTQKVQGVPDTPSYSADGTPLPPPSDLTETVTFHAEPGKKYKVIAVNVTGNKYFETDNIKERMQVVKADAYVRNGRFSPVLLANDVDSITSLYRANGFNKVKITSKEVKGAQDKKVATITVNITIDEGVQQKFGEVTMTGANAARVDAMKALITAEKNQPFALANVSNDRDNILQQYLSKGFDQAKVEVRQTPHKDDPTITDVTYLVTEGEQVAVDRVLISGRHHVRAKLVNDQLLLKPGDPLDESAILEMQRRYYDLALFNEANVAVQNPEGLADRKNVLVQLSEAKRWDVTYGAGFETQLSTPQTNCRAQQSLGGTGSGCTPEGRAGASFRVSADVTRINLFGTDQSITFHSTYGLLERIATATYNVPKFVGHKNLSLQFSGGYSNVQNISTFKASTLQGLFRLTQKVPKTDTFIYDFTYRRVSVDQNSLQVTANLIPLLSQPVRVGGPGFTWFHDTRSPSPLDATKGMYLSVTDFLANSKFGSQTNFNKIDSTFSTYYSWGKKRKYTFARSTRFGIETQSGANPNAGIFGCEGVLLTTNASCNAIPLPERLYAGGATSHRGFGINQAGPRDLTTGFPVGGSAALVNTLELRMPPPVLPIVGDSVSFVVFHDMGNVFLHPGDMFKSIARFQQPNQQTCRQVTGFKTVGTCDFAYFSHALGLGARYNTPVGPIRVDAAYNLNPPIYPIIDDYTQATPNHRVGQGGRFQFFFSIGQSF</sequence>
<dbReference type="PANTHER" id="PTHR12815">
    <property type="entry name" value="SORTING AND ASSEMBLY MACHINERY SAMM50 PROTEIN FAMILY MEMBER"/>
    <property type="match status" value="1"/>
</dbReference>
<evidence type="ECO:0000256" key="4">
    <source>
        <dbReference type="ARBA" id="ARBA00023136"/>
    </source>
</evidence>
<evidence type="ECO:0000256" key="3">
    <source>
        <dbReference type="ARBA" id="ARBA00022729"/>
    </source>
</evidence>
<dbReference type="Proteomes" id="UP000006056">
    <property type="component" value="Chromosome"/>
</dbReference>
<organism evidence="8 9">
    <name type="scientific">Terriglobus roseus (strain DSM 18391 / NRRL B-41598 / KBS 63)</name>
    <dbReference type="NCBI Taxonomy" id="926566"/>
    <lineage>
        <taxon>Bacteria</taxon>
        <taxon>Pseudomonadati</taxon>
        <taxon>Acidobacteriota</taxon>
        <taxon>Terriglobia</taxon>
        <taxon>Terriglobales</taxon>
        <taxon>Acidobacteriaceae</taxon>
        <taxon>Terriglobus</taxon>
    </lineage>
</organism>
<keyword evidence="5" id="KW-0998">Cell outer membrane</keyword>
<evidence type="ECO:0000313" key="9">
    <source>
        <dbReference type="Proteomes" id="UP000006056"/>
    </source>
</evidence>
<dbReference type="Gene3D" id="3.10.20.310">
    <property type="entry name" value="membrane protein fhac"/>
    <property type="match status" value="6"/>
</dbReference>
<dbReference type="InterPro" id="IPR010827">
    <property type="entry name" value="BamA/TamA_POTRA"/>
</dbReference>
<keyword evidence="4" id="KW-0472">Membrane</keyword>
<protein>
    <submittedName>
        <fullName evidence="8">Outer membrane protein/protective antigen OMA87</fullName>
    </submittedName>
</protein>
<gene>
    <name evidence="8" type="ordered locus">Terro_3239</name>
</gene>
<dbReference type="Pfam" id="PF07244">
    <property type="entry name" value="POTRA"/>
    <property type="match status" value="5"/>
</dbReference>
<feature type="domain" description="POTRA" evidence="7">
    <location>
        <begin position="614"/>
        <end position="688"/>
    </location>
</feature>
<reference evidence="8 9" key="1">
    <citation type="submission" date="2012-06" db="EMBL/GenBank/DDBJ databases">
        <title>Complete genome of Terriglobus roseus DSM 18391.</title>
        <authorList>
            <consortium name="US DOE Joint Genome Institute (JGI-PGF)"/>
            <person name="Lucas S."/>
            <person name="Copeland A."/>
            <person name="Lapidus A."/>
            <person name="Glavina del Rio T."/>
            <person name="Dalin E."/>
            <person name="Tice H."/>
            <person name="Bruce D."/>
            <person name="Goodwin L."/>
            <person name="Pitluck S."/>
            <person name="Peters L."/>
            <person name="Mikhailova N."/>
            <person name="Munk A.C.C."/>
            <person name="Kyrpides N."/>
            <person name="Mavromatis K."/>
            <person name="Ivanova N."/>
            <person name="Brettin T."/>
            <person name="Detter J.C."/>
            <person name="Han C."/>
            <person name="Larimer F."/>
            <person name="Land M."/>
            <person name="Hauser L."/>
            <person name="Markowitz V."/>
            <person name="Cheng J.-F."/>
            <person name="Hugenholtz P."/>
            <person name="Woyke T."/>
            <person name="Wu D."/>
            <person name="Brambilla E."/>
            <person name="Klenk H.-P."/>
            <person name="Eisen J.A."/>
        </authorList>
    </citation>
    <scope>NUCLEOTIDE SEQUENCE [LARGE SCALE GENOMIC DNA]</scope>
    <source>
        <strain evidence="9">DSM 18391 / NRRL B-41598 / KBS 63</strain>
    </source>
</reference>
<comment type="subcellular location">
    <subcellularLocation>
        <location evidence="1">Membrane</location>
    </subcellularLocation>
</comment>
<keyword evidence="2" id="KW-0812">Transmembrane</keyword>
<dbReference type="eggNOG" id="COG4775">
    <property type="taxonomic scope" value="Bacteria"/>
</dbReference>
<keyword evidence="9" id="KW-1185">Reference proteome</keyword>
<evidence type="ECO:0000256" key="2">
    <source>
        <dbReference type="ARBA" id="ARBA00022692"/>
    </source>
</evidence>
<dbReference type="eggNOG" id="COG0729">
    <property type="taxonomic scope" value="Bacteria"/>
</dbReference>
<evidence type="ECO:0000256" key="5">
    <source>
        <dbReference type="ARBA" id="ARBA00023237"/>
    </source>
</evidence>
<dbReference type="STRING" id="926566.Terro_3239"/>
<proteinExistence type="predicted"/>
<accession>I3ZJN9</accession>
<feature type="domain" description="POTRA" evidence="7">
    <location>
        <begin position="442"/>
        <end position="529"/>
    </location>
</feature>
<dbReference type="EMBL" id="CP003379">
    <property type="protein sequence ID" value="AFL89457.1"/>
    <property type="molecule type" value="Genomic_DNA"/>
</dbReference>
<dbReference type="PANTHER" id="PTHR12815:SF47">
    <property type="entry name" value="TRANSLOCATION AND ASSEMBLY MODULE SUBUNIT TAMA"/>
    <property type="match status" value="1"/>
</dbReference>
<dbReference type="PROSITE" id="PS51779">
    <property type="entry name" value="POTRA"/>
    <property type="match status" value="2"/>
</dbReference>
<dbReference type="RefSeq" id="WP_014786718.1">
    <property type="nucleotide sequence ID" value="NC_018014.1"/>
</dbReference>
<dbReference type="InterPro" id="IPR039910">
    <property type="entry name" value="D15-like"/>
</dbReference>
<name>I3ZJN9_TERRK</name>